<dbReference type="InterPro" id="IPR051318">
    <property type="entry name" value="Fe-S_L-Ser"/>
</dbReference>
<protein>
    <recommendedName>
        <fullName evidence="4">L-serine ammonia-lyase</fullName>
        <ecNumber evidence="4">4.3.1.17</ecNumber>
    </recommendedName>
    <alternativeName>
        <fullName evidence="11">L-serine deaminase</fullName>
    </alternativeName>
</protein>
<evidence type="ECO:0000256" key="7">
    <source>
        <dbReference type="ARBA" id="ARBA00022723"/>
    </source>
</evidence>
<dbReference type="GO" id="GO:0003941">
    <property type="term" value="F:L-serine ammonia-lyase activity"/>
    <property type="evidence" value="ECO:0007669"/>
    <property type="project" value="UniProtKB-EC"/>
</dbReference>
<comment type="pathway">
    <text evidence="2">Carbohydrate biosynthesis; gluconeogenesis.</text>
</comment>
<name>A0A267MP13_9FIRM</name>
<dbReference type="GO" id="GO:0046872">
    <property type="term" value="F:metal ion binding"/>
    <property type="evidence" value="ECO:0007669"/>
    <property type="project" value="UniProtKB-KW"/>
</dbReference>
<dbReference type="InterPro" id="IPR005130">
    <property type="entry name" value="Ser_deHydtase-like_asu"/>
</dbReference>
<dbReference type="OrthoDB" id="9805537at2"/>
<dbReference type="InterPro" id="IPR005131">
    <property type="entry name" value="Ser_deHydtase_bsu"/>
</dbReference>
<keyword evidence="8" id="KW-0408">Iron</keyword>
<evidence type="ECO:0000256" key="5">
    <source>
        <dbReference type="ARBA" id="ARBA00022432"/>
    </source>
</evidence>
<keyword evidence="10" id="KW-0456">Lyase</keyword>
<evidence type="ECO:0000256" key="10">
    <source>
        <dbReference type="ARBA" id="ARBA00023239"/>
    </source>
</evidence>
<dbReference type="EC" id="4.3.1.17" evidence="4"/>
<dbReference type="Pfam" id="PF03313">
    <property type="entry name" value="SDH_alpha"/>
    <property type="match status" value="1"/>
</dbReference>
<keyword evidence="5" id="KW-0312">Gluconeogenesis</keyword>
<keyword evidence="16" id="KW-1185">Reference proteome</keyword>
<feature type="domain" description="Serine dehydratase beta chain" evidence="14">
    <location>
        <begin position="16"/>
        <end position="89"/>
    </location>
</feature>
<comment type="cofactor">
    <cofactor evidence="1">
        <name>[4Fe-4S] cluster</name>
        <dbReference type="ChEBI" id="CHEBI:49883"/>
    </cofactor>
</comment>
<comment type="similarity">
    <text evidence="3">Belongs to the iron-sulfur dependent L-serine dehydratase family.</text>
</comment>
<evidence type="ECO:0000256" key="1">
    <source>
        <dbReference type="ARBA" id="ARBA00001966"/>
    </source>
</evidence>
<evidence type="ECO:0000256" key="8">
    <source>
        <dbReference type="ARBA" id="ARBA00023004"/>
    </source>
</evidence>
<evidence type="ECO:0000256" key="9">
    <source>
        <dbReference type="ARBA" id="ARBA00023014"/>
    </source>
</evidence>
<dbReference type="RefSeq" id="WP_095132031.1">
    <property type="nucleotide sequence ID" value="NZ_NIBG01000003.1"/>
</dbReference>
<evidence type="ECO:0000256" key="12">
    <source>
        <dbReference type="ARBA" id="ARBA00049406"/>
    </source>
</evidence>
<dbReference type="PANTHER" id="PTHR30182">
    <property type="entry name" value="L-SERINE DEHYDRATASE"/>
    <property type="match status" value="1"/>
</dbReference>
<evidence type="ECO:0000256" key="6">
    <source>
        <dbReference type="ARBA" id="ARBA00022485"/>
    </source>
</evidence>
<keyword evidence="9" id="KW-0411">Iron-sulfur</keyword>
<evidence type="ECO:0000313" key="16">
    <source>
        <dbReference type="Proteomes" id="UP000216024"/>
    </source>
</evidence>
<evidence type="ECO:0000256" key="2">
    <source>
        <dbReference type="ARBA" id="ARBA00004742"/>
    </source>
</evidence>
<comment type="catalytic activity">
    <reaction evidence="12">
        <text>L-serine = pyruvate + NH4(+)</text>
        <dbReference type="Rhea" id="RHEA:19169"/>
        <dbReference type="ChEBI" id="CHEBI:15361"/>
        <dbReference type="ChEBI" id="CHEBI:28938"/>
        <dbReference type="ChEBI" id="CHEBI:33384"/>
        <dbReference type="EC" id="4.3.1.17"/>
    </reaction>
</comment>
<dbReference type="Pfam" id="PF03315">
    <property type="entry name" value="SDH_beta"/>
    <property type="match status" value="1"/>
</dbReference>
<dbReference type="Proteomes" id="UP000216024">
    <property type="component" value="Unassembled WGS sequence"/>
</dbReference>
<evidence type="ECO:0000259" key="14">
    <source>
        <dbReference type="Pfam" id="PF03315"/>
    </source>
</evidence>
<organism evidence="15 16">
    <name type="scientific">Anaeromicrobium sediminis</name>
    <dbReference type="NCBI Taxonomy" id="1478221"/>
    <lineage>
        <taxon>Bacteria</taxon>
        <taxon>Bacillati</taxon>
        <taxon>Bacillota</taxon>
        <taxon>Clostridia</taxon>
        <taxon>Peptostreptococcales</taxon>
        <taxon>Thermotaleaceae</taxon>
        <taxon>Anaeromicrobium</taxon>
    </lineage>
</organism>
<evidence type="ECO:0000259" key="13">
    <source>
        <dbReference type="Pfam" id="PF03313"/>
    </source>
</evidence>
<dbReference type="EMBL" id="NIBG01000003">
    <property type="protein sequence ID" value="PAB60480.1"/>
    <property type="molecule type" value="Genomic_DNA"/>
</dbReference>
<evidence type="ECO:0000256" key="11">
    <source>
        <dbReference type="ARBA" id="ARBA00041766"/>
    </source>
</evidence>
<dbReference type="Gene3D" id="3.30.1330.90">
    <property type="entry name" value="D-3-phosphoglycerate dehydrogenase, domain 3"/>
    <property type="match status" value="1"/>
</dbReference>
<feature type="domain" description="Serine dehydratase-like alpha subunit" evidence="13">
    <location>
        <begin position="252"/>
        <end position="511"/>
    </location>
</feature>
<evidence type="ECO:0000256" key="3">
    <source>
        <dbReference type="ARBA" id="ARBA00008636"/>
    </source>
</evidence>
<proteinExistence type="inferred from homology"/>
<dbReference type="PANTHER" id="PTHR30182:SF1">
    <property type="entry name" value="L-SERINE DEHYDRATASE 1"/>
    <property type="match status" value="1"/>
</dbReference>
<keyword evidence="7" id="KW-0479">Metal-binding</keyword>
<gene>
    <name evidence="15" type="ORF">CCE28_06170</name>
</gene>
<evidence type="ECO:0000256" key="4">
    <source>
        <dbReference type="ARBA" id="ARBA00012093"/>
    </source>
</evidence>
<comment type="caution">
    <text evidence="15">The sequence shown here is derived from an EMBL/GenBank/DDBJ whole genome shotgun (WGS) entry which is preliminary data.</text>
</comment>
<dbReference type="SUPFAM" id="SSF143548">
    <property type="entry name" value="Serine metabolism enzymes domain"/>
    <property type="match status" value="1"/>
</dbReference>
<evidence type="ECO:0000313" key="15">
    <source>
        <dbReference type="EMBL" id="PAB60480.1"/>
    </source>
</evidence>
<dbReference type="AlphaFoldDB" id="A0A267MP13"/>
<sequence length="540" mass="57999">MTRQNPSIFNDIIGPIMVGPSSSHTCGPARIGYLSSQLLDGNLKKAVVEFAREGAYTNMYKGQKSDLGFISGLLGRRPEDPKLRRSNIDAREMDVDIEFRISDFEAIVPNISRITMTSEEGEEVLVRADSTGGGTVKLLSIDDLSVSIVGDAHELLVFTENASKDDLINLCDEIKKLVGHVEEISFSTLDNRGLINGKTKNKPTDDSVDKIKTLKNVTRIKQINPVLTVLSNRHEPVPFKSAAEMLEIGKRENKELWELAIMYESARSGWSKEEIMNYMKEIIDIMEDGIEEALKGDINMDGIIQPTGGKIAKKAENKKQWLDTGILDLVTPWSIATMEYSSAMGVVLCAPTGGSAGVIPGVILGTAKKLGVSEEDKIKAMLATAVIGICMSKDHNYSAELYGCQVEPGAASAMAAGGLMHYLGGTTEQALNAASIAIQNILGTICDPVAGLVQVPCISRNAMSAANAVVSANIVMGGFDGCIPLDESAETMFRVGAQLPSELRCTCNGGLCITPTGQKLAKEQDERDALRDVGAIEALA</sequence>
<dbReference type="InterPro" id="IPR029009">
    <property type="entry name" value="ASB_dom_sf"/>
</dbReference>
<keyword evidence="6" id="KW-0004">4Fe-4S</keyword>
<reference evidence="15 16" key="1">
    <citation type="submission" date="2017-06" db="EMBL/GenBank/DDBJ databases">
        <title>Draft genome sequence of anaerobic fermentative bacterium Anaeromicrobium sediminis DY2726D isolated from West Pacific Ocean sediments.</title>
        <authorList>
            <person name="Zeng X."/>
        </authorList>
    </citation>
    <scope>NUCLEOTIDE SEQUENCE [LARGE SCALE GENOMIC DNA]</scope>
    <source>
        <strain evidence="15 16">DY2726D</strain>
    </source>
</reference>
<accession>A0A267MP13</accession>
<dbReference type="GO" id="GO:0006094">
    <property type="term" value="P:gluconeogenesis"/>
    <property type="evidence" value="ECO:0007669"/>
    <property type="project" value="UniProtKB-KW"/>
</dbReference>
<dbReference type="GO" id="GO:0051539">
    <property type="term" value="F:4 iron, 4 sulfur cluster binding"/>
    <property type="evidence" value="ECO:0007669"/>
    <property type="project" value="UniProtKB-KW"/>
</dbReference>